<evidence type="ECO:0000256" key="1">
    <source>
        <dbReference type="SAM" id="Phobius"/>
    </source>
</evidence>
<keyword evidence="1" id="KW-0812">Transmembrane</keyword>
<protein>
    <submittedName>
        <fullName evidence="2">Putative membrane protein</fullName>
    </submittedName>
</protein>
<accession>A0A542XGJ1</accession>
<feature type="transmembrane region" description="Helical" evidence="1">
    <location>
        <begin position="162"/>
        <end position="191"/>
    </location>
</feature>
<dbReference type="InterPro" id="IPR018650">
    <property type="entry name" value="STSV1_Orf64"/>
</dbReference>
<gene>
    <name evidence="2" type="ORF">FB554_3126</name>
</gene>
<feature type="transmembrane region" description="Helical" evidence="1">
    <location>
        <begin position="203"/>
        <end position="223"/>
    </location>
</feature>
<feature type="transmembrane region" description="Helical" evidence="1">
    <location>
        <begin position="88"/>
        <end position="107"/>
    </location>
</feature>
<sequence length="470" mass="49820">MTARPRIVGALAGLLATAWFFVLALARFNQAKATSYDLTIFSQAAAAWRRGELPRSFVRGPDTLLADHFSPATAVFAPVWALWPDPRALLLTQAVCLGLAVGIVVAVTHARLGPAAAGWVLLTALLGRMLVAGDIFDVHEVALAVPLMAVLGWALLEQRLTAAVLASLGLVLVKEDLGLTVVAAGAVWWWLRGRGRRALAEGALLVAIGVAGLALAVAVIAHFNGGGSSYLDYFTGGSGGALADHSARPTPGLHLDQRVLPVLLLTATAFVVGWRSPLILLALPTLAWRLLSSNASYWSVSFHYDLVLWPVAVLAAVDAVRRHRLAERAWLRPVAVLSGLAVMASGLTLLVDKGIDPRAAFSRSAELADLDRLMVGVPAGATVAAQNHLGPYLTPRFEVTMLGTGRPERVRYVVLAADRRPEFQAPPCARDQLLRDLRGQPGVMIRQVGDLVLADLGTSRPAGLRACSAG</sequence>
<dbReference type="Proteomes" id="UP000318336">
    <property type="component" value="Unassembled WGS sequence"/>
</dbReference>
<feature type="transmembrane region" description="Helical" evidence="1">
    <location>
        <begin position="329"/>
        <end position="351"/>
    </location>
</feature>
<dbReference type="Pfam" id="PF09852">
    <property type="entry name" value="DUF2079"/>
    <property type="match status" value="1"/>
</dbReference>
<proteinExistence type="predicted"/>
<comment type="caution">
    <text evidence="2">The sequence shown here is derived from an EMBL/GenBank/DDBJ whole genome shotgun (WGS) entry which is preliminary data.</text>
</comment>
<keyword evidence="3" id="KW-1185">Reference proteome</keyword>
<feature type="transmembrane region" description="Helical" evidence="1">
    <location>
        <begin position="295"/>
        <end position="317"/>
    </location>
</feature>
<dbReference type="AlphaFoldDB" id="A0A542XGJ1"/>
<reference evidence="2 3" key="1">
    <citation type="submission" date="2019-06" db="EMBL/GenBank/DDBJ databases">
        <title>Sequencing the genomes of 1000 actinobacteria strains.</title>
        <authorList>
            <person name="Klenk H.-P."/>
        </authorList>
    </citation>
    <scope>NUCLEOTIDE SEQUENCE [LARGE SCALE GENOMIC DNA]</scope>
    <source>
        <strain evidence="2 3">DSM 24617</strain>
    </source>
</reference>
<evidence type="ECO:0000313" key="2">
    <source>
        <dbReference type="EMBL" id="TQL34943.1"/>
    </source>
</evidence>
<organism evidence="2 3">
    <name type="scientific">Barrientosiimonas humi</name>
    <dbReference type="NCBI Taxonomy" id="999931"/>
    <lineage>
        <taxon>Bacteria</taxon>
        <taxon>Bacillati</taxon>
        <taxon>Actinomycetota</taxon>
        <taxon>Actinomycetes</taxon>
        <taxon>Micrococcales</taxon>
        <taxon>Dermacoccaceae</taxon>
        <taxon>Barrientosiimonas</taxon>
    </lineage>
</organism>
<dbReference type="RefSeq" id="WP_170206919.1">
    <property type="nucleotide sequence ID" value="NZ_CAJTBP010000001.1"/>
</dbReference>
<keyword evidence="1" id="KW-1133">Transmembrane helix</keyword>
<evidence type="ECO:0000313" key="3">
    <source>
        <dbReference type="Proteomes" id="UP000318336"/>
    </source>
</evidence>
<name>A0A542XGJ1_9MICO</name>
<dbReference type="EMBL" id="VFOK01000001">
    <property type="protein sequence ID" value="TQL34943.1"/>
    <property type="molecule type" value="Genomic_DNA"/>
</dbReference>
<keyword evidence="1" id="KW-0472">Membrane</keyword>
<feature type="transmembrane region" description="Helical" evidence="1">
    <location>
        <begin position="113"/>
        <end position="131"/>
    </location>
</feature>